<feature type="domain" description="CCHC-type" evidence="4">
    <location>
        <begin position="193"/>
        <end position="207"/>
    </location>
</feature>
<dbReference type="Pfam" id="PF00098">
    <property type="entry name" value="zf-CCHC"/>
    <property type="match status" value="1"/>
</dbReference>
<evidence type="ECO:0000259" key="4">
    <source>
        <dbReference type="PROSITE" id="PS50158"/>
    </source>
</evidence>
<proteinExistence type="predicted"/>
<dbReference type="InterPro" id="IPR036875">
    <property type="entry name" value="Znf_CCHC_sf"/>
</dbReference>
<dbReference type="SUPFAM" id="SSF57756">
    <property type="entry name" value="Retrovirus zinc finger-like domains"/>
    <property type="match status" value="1"/>
</dbReference>
<name>A0ABD3CE66_9LAMI</name>
<keyword evidence="3" id="KW-0732">Signal</keyword>
<sequence>MVAMKLFVFTVFLFLVLSEIGIDADVSISDVDDQYRSDGPDSSVLEQLKSKIHSLEYHIEEKAREINDKDVVVAAKEKLINEKSESIVALKSEIASLQKKETSDVKEQLGKAHARAGELENQVEKLKKDLEVKVKEKEQLEARITETEKKAFELNTKVDSLLKIIDNQQAKLQKTERALKIAEVVFTPGQQDKCFICGQVGHLAAECEGKAKIKAGEFDEKGDADIVPKKPFQAD</sequence>
<dbReference type="PANTHER" id="PTHR34360:SF1">
    <property type="entry name" value="OS08G0519400 PROTEIN"/>
    <property type="match status" value="1"/>
</dbReference>
<evidence type="ECO:0000313" key="5">
    <source>
        <dbReference type="EMBL" id="KAL3627802.1"/>
    </source>
</evidence>
<feature type="coiled-coil region" evidence="2">
    <location>
        <begin position="45"/>
        <end position="185"/>
    </location>
</feature>
<evidence type="ECO:0000256" key="3">
    <source>
        <dbReference type="SAM" id="SignalP"/>
    </source>
</evidence>
<keyword evidence="6" id="KW-1185">Reference proteome</keyword>
<dbReference type="Proteomes" id="UP001632038">
    <property type="component" value="Unassembled WGS sequence"/>
</dbReference>
<dbReference type="PANTHER" id="PTHR34360">
    <property type="entry name" value="OS08G0519400 PROTEIN"/>
    <property type="match status" value="1"/>
</dbReference>
<dbReference type="PROSITE" id="PS50158">
    <property type="entry name" value="ZF_CCHC"/>
    <property type="match status" value="1"/>
</dbReference>
<keyword evidence="1" id="KW-0863">Zinc-finger</keyword>
<dbReference type="SMART" id="SM00343">
    <property type="entry name" value="ZnF_C2HC"/>
    <property type="match status" value="1"/>
</dbReference>
<dbReference type="Gene3D" id="1.10.287.1490">
    <property type="match status" value="1"/>
</dbReference>
<dbReference type="InterPro" id="IPR001878">
    <property type="entry name" value="Znf_CCHC"/>
</dbReference>
<feature type="chain" id="PRO_5044800469" description="CCHC-type domain-containing protein" evidence="3">
    <location>
        <begin position="19"/>
        <end position="235"/>
    </location>
</feature>
<keyword evidence="1" id="KW-0862">Zinc</keyword>
<keyword evidence="2" id="KW-0175">Coiled coil</keyword>
<evidence type="ECO:0000313" key="6">
    <source>
        <dbReference type="Proteomes" id="UP001632038"/>
    </source>
</evidence>
<reference evidence="6" key="1">
    <citation type="journal article" date="2024" name="IScience">
        <title>Strigolactones Initiate the Formation of Haustorium-like Structures in Castilleja.</title>
        <authorList>
            <person name="Buerger M."/>
            <person name="Peterson D."/>
            <person name="Chory J."/>
        </authorList>
    </citation>
    <scope>NUCLEOTIDE SEQUENCE [LARGE SCALE GENOMIC DNA]</scope>
</reference>
<keyword evidence="1" id="KW-0479">Metal-binding</keyword>
<comment type="caution">
    <text evidence="5">The sequence shown here is derived from an EMBL/GenBank/DDBJ whole genome shotgun (WGS) entry which is preliminary data.</text>
</comment>
<dbReference type="AlphaFoldDB" id="A0ABD3CE66"/>
<gene>
    <name evidence="5" type="ORF">CASFOL_028217</name>
</gene>
<evidence type="ECO:0000256" key="1">
    <source>
        <dbReference type="PROSITE-ProRule" id="PRU00047"/>
    </source>
</evidence>
<evidence type="ECO:0000256" key="2">
    <source>
        <dbReference type="SAM" id="Coils"/>
    </source>
</evidence>
<accession>A0ABD3CE66</accession>
<organism evidence="5 6">
    <name type="scientific">Castilleja foliolosa</name>
    <dbReference type="NCBI Taxonomy" id="1961234"/>
    <lineage>
        <taxon>Eukaryota</taxon>
        <taxon>Viridiplantae</taxon>
        <taxon>Streptophyta</taxon>
        <taxon>Embryophyta</taxon>
        <taxon>Tracheophyta</taxon>
        <taxon>Spermatophyta</taxon>
        <taxon>Magnoliopsida</taxon>
        <taxon>eudicotyledons</taxon>
        <taxon>Gunneridae</taxon>
        <taxon>Pentapetalae</taxon>
        <taxon>asterids</taxon>
        <taxon>lamiids</taxon>
        <taxon>Lamiales</taxon>
        <taxon>Orobanchaceae</taxon>
        <taxon>Pedicularideae</taxon>
        <taxon>Castillejinae</taxon>
        <taxon>Castilleja</taxon>
    </lineage>
</organism>
<dbReference type="GO" id="GO:0008270">
    <property type="term" value="F:zinc ion binding"/>
    <property type="evidence" value="ECO:0007669"/>
    <property type="project" value="UniProtKB-KW"/>
</dbReference>
<feature type="signal peptide" evidence="3">
    <location>
        <begin position="1"/>
        <end position="18"/>
    </location>
</feature>
<dbReference type="EMBL" id="JAVIJP010000038">
    <property type="protein sequence ID" value="KAL3627802.1"/>
    <property type="molecule type" value="Genomic_DNA"/>
</dbReference>
<protein>
    <recommendedName>
        <fullName evidence="4">CCHC-type domain-containing protein</fullName>
    </recommendedName>
</protein>